<keyword evidence="9" id="KW-1185">Reference proteome</keyword>
<evidence type="ECO:0000259" key="6">
    <source>
        <dbReference type="SMART" id="SM00089"/>
    </source>
</evidence>
<sequence>MRIPAPLRRATATFATATLALVTLVAGLAAPATAEDIGFSVDDFAGNAMGTRTLVAGNNTCSPSGNNALTMGTGTMKVDARVPDALGCNYANAQVTWTADSVVNLEQAGADRLQLKYRDVTPNQPSAVTFGVSAEDVNGKVASVGGLTRNGGAAGDWLTIRYTPAYVGDVAVFTFPSGFDRSRVKKVTLFVSATTTNQNVSVTFEGIGANVGEPTYVAPAFASTSPLVFPPSTTTTRTVAVTGNPAPDVTMTSGKPSWMNVSTSKSGTTTTVTLTGNPGTSYADTSVTLHADVANALTADATIPVVVPSPVSVTYSALDATVGVAGPTTLGTVTSTPGSTILGPTTGLPAGTGLALVGSDVQLTGTPTATGTFAVATTVGNEYRTASFSRSVVVGQQPTVVTAANERHDVILGEPVSIPITTTGYPAPQVDVTGLPAGLSYSDGAITGTPTLQGARIVTVTATNAWGTGTGTLDLVVGPRPTVTAPTTTLVTAGSATSLPVPLTGDPFEVTATGLPAGLSAVLTGSTAAITGTPARPTSAAQATGTATISADNGFATATTTWAWTVQAAPQVTGPAAVSTTLGSALTGATLVATGYPSPTLTTTVLGGASLPPGLSLDTSTPGQVKVVGTPTATTASGAVVVRVTADNGVGGAVARDLTIDVLQGPSFADASPELTLRAGTTDSLALAWSGHERPTLALGSALPGWLTFTAATGTFTAAPGAAVSGSFGPFAVTATNAAGTATANVTVVVTAPAALTASVTDVPVRRGTAVGTVDVGLVTGYPAPTVSATGLPSGLGVVVSGGRVLLSGTTNATGGRHDVTVTATNGVGTAATLSFTVVVQVPATLSAPPTVTLPVDTAAVLPITLGGYPAPTLSTTALPAGLTLSGGIVSGTPTSPGTYTVTLSASNGVDTDPTPVPVTIEVTSVPTFASPPSATTLRLGTAVDRAAFTLAGHPTPVADADGLPAGLAIEQTGAAVRLVGTPTQAGTFDVEVTLTSATGTTDAGWTVVVQEPAGVSAAASATLVLGAPMTLIPLTVTGYPAPALTVTGLPAGVTLVEDGDGARLAGTPTRDGRFTAVVTAGNGVGDESSTSIVLDVESAPSAGDDVAARFPAGTASTLTLEPTGHPAPTLTTSPLPAWLTFDAASATFSGTPSEADQGEHEVVVTATNVRGTATATVTLTVPAPPTTTLSGGTTVVRAATAVDVALTPVLGHPEPTATATGLPAGLSVSVSGGELRLTGTTSALGTHDVQVTLDNAVGTALTVPWTVVVQAPPSITAPGQVDVVVGEPLTATVASLGYPAPTVTASGLPAGVTFVPTSSGGRLTGTPTTAGTSTVTFRATNGVGDDATATTTLVVAPAPVPEVEVSTPRIAPGGALEVRVSGLEPHEQARIELHSTPVLLAEVRADADGALVVDVTVPASTPAGTHHIVVMTASGERARVAVEVRAAVPTPDPSASPDPSATPRPTPTSGGRDDQDDELATTGATAGPLVALALLSLALGATALTARRRRS</sequence>
<evidence type="ECO:0000259" key="7">
    <source>
        <dbReference type="SMART" id="SM00736"/>
    </source>
</evidence>
<dbReference type="GO" id="GO:0007156">
    <property type="term" value="P:homophilic cell adhesion via plasma membrane adhesion molecules"/>
    <property type="evidence" value="ECO:0007669"/>
    <property type="project" value="TreeGrafter"/>
</dbReference>
<feature type="domain" description="PKD/Chitinase" evidence="6">
    <location>
        <begin position="739"/>
        <end position="843"/>
    </location>
</feature>
<evidence type="ECO:0000313" key="9">
    <source>
        <dbReference type="Proteomes" id="UP000320461"/>
    </source>
</evidence>
<dbReference type="GO" id="GO:0005886">
    <property type="term" value="C:plasma membrane"/>
    <property type="evidence" value="ECO:0007669"/>
    <property type="project" value="TreeGrafter"/>
</dbReference>
<dbReference type="Pfam" id="PF05345">
    <property type="entry name" value="He_PIG"/>
    <property type="match status" value="4"/>
</dbReference>
<gene>
    <name evidence="8" type="ORF">CGE01nite_08610</name>
</gene>
<dbReference type="RefSeq" id="WP_141369186.1">
    <property type="nucleotide sequence ID" value="NZ_BJLQ01000006.1"/>
</dbReference>
<dbReference type="InterPro" id="IPR050958">
    <property type="entry name" value="Cell_Adh-Cytoskel_Orgn"/>
</dbReference>
<keyword evidence="4" id="KW-0812">Transmembrane</keyword>
<feature type="region of interest" description="Disordered" evidence="3">
    <location>
        <begin position="1449"/>
        <end position="1485"/>
    </location>
</feature>
<name>A0A4Y3KKY5_9CELL</name>
<keyword evidence="2" id="KW-1015">Disulfide bond</keyword>
<dbReference type="InterPro" id="IPR013783">
    <property type="entry name" value="Ig-like_fold"/>
</dbReference>
<evidence type="ECO:0000256" key="3">
    <source>
        <dbReference type="SAM" id="MobiDB-lite"/>
    </source>
</evidence>
<keyword evidence="4" id="KW-0472">Membrane</keyword>
<accession>A0A4Y3KKY5</accession>
<dbReference type="SUPFAM" id="SSF49313">
    <property type="entry name" value="Cadherin-like"/>
    <property type="match status" value="4"/>
</dbReference>
<dbReference type="InterPro" id="IPR022409">
    <property type="entry name" value="PKD/Chitinase_dom"/>
</dbReference>
<evidence type="ECO:0000256" key="4">
    <source>
        <dbReference type="SAM" id="Phobius"/>
    </source>
</evidence>
<feature type="domain" description="PKD/Chitinase" evidence="6">
    <location>
        <begin position="845"/>
        <end position="924"/>
    </location>
</feature>
<reference evidence="8 9" key="1">
    <citation type="submission" date="2019-06" db="EMBL/GenBank/DDBJ databases">
        <title>Whole genome shotgun sequence of Cellulomonas gelida NBRC 3748.</title>
        <authorList>
            <person name="Hosoyama A."/>
            <person name="Uohara A."/>
            <person name="Ohji S."/>
            <person name="Ichikawa N."/>
        </authorList>
    </citation>
    <scope>NUCLEOTIDE SEQUENCE [LARGE SCALE GENOMIC DNA]</scope>
    <source>
        <strain evidence="8 9">NBRC 3748</strain>
    </source>
</reference>
<protein>
    <recommendedName>
        <fullName evidence="10">Gram-positive cocci surface proteins LPxTG domain-containing protein</fullName>
    </recommendedName>
</protein>
<feature type="domain" description="PKD/Chitinase" evidence="6">
    <location>
        <begin position="1275"/>
        <end position="1359"/>
    </location>
</feature>
<dbReference type="GO" id="GO:0005509">
    <property type="term" value="F:calcium ion binding"/>
    <property type="evidence" value="ECO:0007669"/>
    <property type="project" value="InterPro"/>
</dbReference>
<evidence type="ECO:0000313" key="8">
    <source>
        <dbReference type="EMBL" id="GEA83610.1"/>
    </source>
</evidence>
<evidence type="ECO:0000256" key="5">
    <source>
        <dbReference type="SAM" id="SignalP"/>
    </source>
</evidence>
<proteinExistence type="predicted"/>
<dbReference type="Proteomes" id="UP000320461">
    <property type="component" value="Unassembled WGS sequence"/>
</dbReference>
<feature type="compositionally biased region" description="Pro residues" evidence="3">
    <location>
        <begin position="1451"/>
        <end position="1467"/>
    </location>
</feature>
<dbReference type="EMBL" id="BJLQ01000006">
    <property type="protein sequence ID" value="GEA83610.1"/>
    <property type="molecule type" value="Genomic_DNA"/>
</dbReference>
<dbReference type="Gene3D" id="2.60.40.10">
    <property type="entry name" value="Immunoglobulins"/>
    <property type="match status" value="11"/>
</dbReference>
<feature type="signal peptide" evidence="5">
    <location>
        <begin position="1"/>
        <end position="34"/>
    </location>
</feature>
<evidence type="ECO:0000256" key="1">
    <source>
        <dbReference type="ARBA" id="ARBA00022729"/>
    </source>
</evidence>
<dbReference type="InterPro" id="IPR015919">
    <property type="entry name" value="Cadherin-like_sf"/>
</dbReference>
<keyword evidence="4" id="KW-1133">Transmembrane helix</keyword>
<dbReference type="PANTHER" id="PTHR45080:SF8">
    <property type="entry name" value="IG-LIKE DOMAIN-CONTAINING PROTEIN"/>
    <property type="match status" value="1"/>
</dbReference>
<feature type="domain" description="Dystroglycan-type cadherin-like" evidence="7">
    <location>
        <begin position="645"/>
        <end position="759"/>
    </location>
</feature>
<feature type="chain" id="PRO_5021270764" description="Gram-positive cocci surface proteins LPxTG domain-containing protein" evidence="5">
    <location>
        <begin position="35"/>
        <end position="1512"/>
    </location>
</feature>
<evidence type="ECO:0008006" key="10">
    <source>
        <dbReference type="Google" id="ProtNLM"/>
    </source>
</evidence>
<feature type="domain" description="Dystroglycan-type cadherin-like" evidence="7">
    <location>
        <begin position="1076"/>
        <end position="1189"/>
    </location>
</feature>
<dbReference type="InterPro" id="IPR006644">
    <property type="entry name" value="Cadg"/>
</dbReference>
<dbReference type="GO" id="GO:0005975">
    <property type="term" value="P:carbohydrate metabolic process"/>
    <property type="evidence" value="ECO:0007669"/>
    <property type="project" value="UniProtKB-ARBA"/>
</dbReference>
<evidence type="ECO:0000256" key="2">
    <source>
        <dbReference type="ARBA" id="ARBA00023157"/>
    </source>
</evidence>
<comment type="caution">
    <text evidence="8">The sequence shown here is derived from an EMBL/GenBank/DDBJ whole genome shotgun (WGS) entry which is preliminary data.</text>
</comment>
<dbReference type="SMART" id="SM00089">
    <property type="entry name" value="PKD"/>
    <property type="match status" value="4"/>
</dbReference>
<keyword evidence="1 5" id="KW-0732">Signal</keyword>
<organism evidence="8 9">
    <name type="scientific">Cellulomonas gelida</name>
    <dbReference type="NCBI Taxonomy" id="1712"/>
    <lineage>
        <taxon>Bacteria</taxon>
        <taxon>Bacillati</taxon>
        <taxon>Actinomycetota</taxon>
        <taxon>Actinomycetes</taxon>
        <taxon>Micrococcales</taxon>
        <taxon>Cellulomonadaceae</taxon>
        <taxon>Cellulomonas</taxon>
    </lineage>
</organism>
<dbReference type="SMART" id="SM00736">
    <property type="entry name" value="CADG"/>
    <property type="match status" value="2"/>
</dbReference>
<dbReference type="OrthoDB" id="4813696at2"/>
<feature type="domain" description="PKD/Chitinase" evidence="6">
    <location>
        <begin position="1076"/>
        <end position="1185"/>
    </location>
</feature>
<dbReference type="PANTHER" id="PTHR45080">
    <property type="entry name" value="CONTACTIN 5"/>
    <property type="match status" value="1"/>
</dbReference>
<feature type="transmembrane region" description="Helical" evidence="4">
    <location>
        <begin position="1487"/>
        <end position="1507"/>
    </location>
</feature>